<organism evidence="7 8">
    <name type="scientific">Archaeoglobus veneficus (strain DSM 11195 / SNP6)</name>
    <dbReference type="NCBI Taxonomy" id="693661"/>
    <lineage>
        <taxon>Archaea</taxon>
        <taxon>Methanobacteriati</taxon>
        <taxon>Methanobacteriota</taxon>
        <taxon>Archaeoglobi</taxon>
        <taxon>Archaeoglobales</taxon>
        <taxon>Archaeoglobaceae</taxon>
        <taxon>Archaeoglobus</taxon>
    </lineage>
</organism>
<dbReference type="AlphaFoldDB" id="F2KQ70"/>
<dbReference type="Proteomes" id="UP000008136">
    <property type="component" value="Chromosome"/>
</dbReference>
<keyword evidence="3 5" id="KW-1133">Transmembrane helix</keyword>
<comment type="subcellular location">
    <subcellularLocation>
        <location evidence="1">Membrane</location>
        <topology evidence="1">Multi-pass membrane protein</topology>
    </subcellularLocation>
</comment>
<dbReference type="HOGENOM" id="CLU_111437_0_0_2"/>
<name>F2KQ70_ARCVS</name>
<evidence type="ECO:0000256" key="2">
    <source>
        <dbReference type="ARBA" id="ARBA00022692"/>
    </source>
</evidence>
<feature type="transmembrane region" description="Helical" evidence="5">
    <location>
        <begin position="111"/>
        <end position="131"/>
    </location>
</feature>
<dbReference type="InterPro" id="IPR006977">
    <property type="entry name" value="Yip1_dom"/>
</dbReference>
<sequence>MLDLLFNPDEFFRVEKEQKFWRGFAIVLISAILASINGYLIAEPISESIYEQMVEKVPAEQARIVADTTYVASIISPAVGVFIMWSVIAAIFHGITAIFDGKGEFKSTLKLTAYSFVPSIALFPANFYITLENARLVEQYGLEALKSSDMVLASTLLGLAALMWQFTLWRFGIMHARNLDRRSATIVAALPALALAAISVNSLLNLRSLTP</sequence>
<keyword evidence="2 5" id="KW-0812">Transmembrane</keyword>
<accession>F2KQ70</accession>
<keyword evidence="8" id="KW-1185">Reference proteome</keyword>
<feature type="domain" description="Yip1" evidence="6">
    <location>
        <begin position="3"/>
        <end position="197"/>
    </location>
</feature>
<feature type="transmembrane region" description="Helical" evidence="5">
    <location>
        <begin position="184"/>
        <end position="204"/>
    </location>
</feature>
<reference evidence="7 8" key="1">
    <citation type="submission" date="2011-03" db="EMBL/GenBank/DDBJ databases">
        <title>The complete genome of Archaeoglobus veneficus SNP6.</title>
        <authorList>
            <consortium name="US DOE Joint Genome Institute (JGI-PGF)"/>
            <person name="Lucas S."/>
            <person name="Copeland A."/>
            <person name="Lapidus A."/>
            <person name="Bruce D."/>
            <person name="Goodwin L."/>
            <person name="Pitluck S."/>
            <person name="Kyrpides N."/>
            <person name="Mavromatis K."/>
            <person name="Pagani I."/>
            <person name="Ivanova N."/>
            <person name="Mikhailova N."/>
            <person name="Lu M."/>
            <person name="Detter J.C."/>
            <person name="Tapia R."/>
            <person name="Han C."/>
            <person name="Land M."/>
            <person name="Hauser L."/>
            <person name="Markowitz V."/>
            <person name="Cheng J.-F."/>
            <person name="Hugenholtz P."/>
            <person name="Woyke T."/>
            <person name="Wu D."/>
            <person name="Spring S."/>
            <person name="Brambilla E."/>
            <person name="Klenk H.-P."/>
            <person name="Eisen J.A."/>
        </authorList>
    </citation>
    <scope>NUCLEOTIDE SEQUENCE [LARGE SCALE GENOMIC DNA]</scope>
    <source>
        <strain evidence="8">SNP6</strain>
    </source>
</reference>
<evidence type="ECO:0000259" key="6">
    <source>
        <dbReference type="Pfam" id="PF04893"/>
    </source>
</evidence>
<evidence type="ECO:0000256" key="5">
    <source>
        <dbReference type="SAM" id="Phobius"/>
    </source>
</evidence>
<dbReference type="GO" id="GO:0016020">
    <property type="term" value="C:membrane"/>
    <property type="evidence" value="ECO:0007669"/>
    <property type="project" value="UniProtKB-SubCell"/>
</dbReference>
<feature type="transmembrane region" description="Helical" evidence="5">
    <location>
        <begin position="151"/>
        <end position="172"/>
    </location>
</feature>
<protein>
    <recommendedName>
        <fullName evidence="6">Yip1 domain-containing protein</fullName>
    </recommendedName>
</protein>
<evidence type="ECO:0000313" key="7">
    <source>
        <dbReference type="EMBL" id="AEA47673.1"/>
    </source>
</evidence>
<evidence type="ECO:0000256" key="4">
    <source>
        <dbReference type="ARBA" id="ARBA00023136"/>
    </source>
</evidence>
<keyword evidence="4 5" id="KW-0472">Membrane</keyword>
<dbReference type="GeneID" id="10394799"/>
<dbReference type="RefSeq" id="WP_013684329.1">
    <property type="nucleotide sequence ID" value="NC_015320.1"/>
</dbReference>
<dbReference type="OrthoDB" id="116519at2157"/>
<dbReference type="KEGG" id="ave:Arcve_1673"/>
<dbReference type="Pfam" id="PF04893">
    <property type="entry name" value="Yip1"/>
    <property type="match status" value="1"/>
</dbReference>
<evidence type="ECO:0000256" key="1">
    <source>
        <dbReference type="ARBA" id="ARBA00004141"/>
    </source>
</evidence>
<dbReference type="eggNOG" id="arCOG02054">
    <property type="taxonomic scope" value="Archaea"/>
</dbReference>
<evidence type="ECO:0000313" key="8">
    <source>
        <dbReference type="Proteomes" id="UP000008136"/>
    </source>
</evidence>
<feature type="transmembrane region" description="Helical" evidence="5">
    <location>
        <begin position="20"/>
        <end position="42"/>
    </location>
</feature>
<feature type="transmembrane region" description="Helical" evidence="5">
    <location>
        <begin position="74"/>
        <end position="99"/>
    </location>
</feature>
<evidence type="ECO:0000256" key="3">
    <source>
        <dbReference type="ARBA" id="ARBA00022989"/>
    </source>
</evidence>
<dbReference type="EMBL" id="CP002588">
    <property type="protein sequence ID" value="AEA47673.1"/>
    <property type="molecule type" value="Genomic_DNA"/>
</dbReference>
<proteinExistence type="predicted"/>
<gene>
    <name evidence="7" type="ordered locus">Arcve_1673</name>
</gene>